<feature type="signal peptide" evidence="2">
    <location>
        <begin position="1"/>
        <end position="20"/>
    </location>
</feature>
<evidence type="ECO:0000256" key="2">
    <source>
        <dbReference type="SAM" id="SignalP"/>
    </source>
</evidence>
<sequence>MTHLLPFALCLAGFAALALAMDRQQHELFGRSLPKPTTRALRTAGSAALLLALGVLVGRQGWGLGLVMFSGHTSLTAGIVHCTLIGYMRRAAGAPARR</sequence>
<evidence type="ECO:0000313" key="4">
    <source>
        <dbReference type="Proteomes" id="UP000069935"/>
    </source>
</evidence>
<dbReference type="InterPro" id="IPR021762">
    <property type="entry name" value="DUF3325"/>
</dbReference>
<keyword evidence="1" id="KW-0472">Membrane</keyword>
<protein>
    <recommendedName>
        <fullName evidence="5">DUF3325 domain-containing protein</fullName>
    </recommendedName>
</protein>
<dbReference type="KEGG" id="ati:AL072_16465"/>
<evidence type="ECO:0008006" key="5">
    <source>
        <dbReference type="Google" id="ProtNLM"/>
    </source>
</evidence>
<gene>
    <name evidence="3" type="ORF">AL072_16465</name>
</gene>
<dbReference type="AlphaFoldDB" id="A0AAC8W080"/>
<dbReference type="EMBL" id="CP012402">
    <property type="protein sequence ID" value="ALG72632.1"/>
    <property type="molecule type" value="Genomic_DNA"/>
</dbReference>
<keyword evidence="1" id="KW-0812">Transmembrane</keyword>
<feature type="chain" id="PRO_5042092835" description="DUF3325 domain-containing protein" evidence="2">
    <location>
        <begin position="21"/>
        <end position="98"/>
    </location>
</feature>
<name>A0AAC8W080_9PROT</name>
<keyword evidence="4" id="KW-1185">Reference proteome</keyword>
<feature type="transmembrane region" description="Helical" evidence="1">
    <location>
        <begin position="44"/>
        <end position="62"/>
    </location>
</feature>
<evidence type="ECO:0000256" key="1">
    <source>
        <dbReference type="SAM" id="Phobius"/>
    </source>
</evidence>
<keyword evidence="2" id="KW-0732">Signal</keyword>
<keyword evidence="1" id="KW-1133">Transmembrane helix</keyword>
<organism evidence="3 4">
    <name type="scientific">Azospirillum thiophilum</name>
    <dbReference type="NCBI Taxonomy" id="528244"/>
    <lineage>
        <taxon>Bacteria</taxon>
        <taxon>Pseudomonadati</taxon>
        <taxon>Pseudomonadota</taxon>
        <taxon>Alphaproteobacteria</taxon>
        <taxon>Rhodospirillales</taxon>
        <taxon>Azospirillaceae</taxon>
        <taxon>Azospirillum</taxon>
    </lineage>
</organism>
<dbReference type="Proteomes" id="UP000069935">
    <property type="component" value="Chromosome 2"/>
</dbReference>
<evidence type="ECO:0000313" key="3">
    <source>
        <dbReference type="EMBL" id="ALG72632.1"/>
    </source>
</evidence>
<dbReference type="RefSeq" id="WP_045583142.1">
    <property type="nucleotide sequence ID" value="NZ_CP012402.1"/>
</dbReference>
<proteinExistence type="predicted"/>
<reference evidence="3 4" key="2">
    <citation type="journal article" date="2016" name="Genome Announc.">
        <title>Complete Genome Sequence of a Strain of Azospirillum thiophilum Isolated from a Sulfide Spring.</title>
        <authorList>
            <person name="Fomenkov A."/>
            <person name="Vincze T."/>
            <person name="Grabovich M."/>
            <person name="Anton B.P."/>
            <person name="Dubinina G."/>
            <person name="Orlova M."/>
            <person name="Belousova E."/>
            <person name="Roberts R.J."/>
        </authorList>
    </citation>
    <scope>NUCLEOTIDE SEQUENCE [LARGE SCALE GENOMIC DNA]</scope>
    <source>
        <strain evidence="3 4">BV-S</strain>
    </source>
</reference>
<accession>A0AAC8W080</accession>
<reference evidence="4" key="1">
    <citation type="submission" date="2015-08" db="EMBL/GenBank/DDBJ databases">
        <title>Complete Genome Sequence of Azospirillum thiophilum BV-S.</title>
        <authorList>
            <person name="Fomenkov A."/>
            <person name="Vincze T."/>
            <person name="Grabovich M."/>
            <person name="Dubinina G."/>
            <person name="Orlova M."/>
            <person name="Belousova E."/>
            <person name="Roberts R.J."/>
        </authorList>
    </citation>
    <scope>NUCLEOTIDE SEQUENCE [LARGE SCALE GENOMIC DNA]</scope>
    <source>
        <strain evidence="4">BV-S</strain>
    </source>
</reference>
<dbReference type="Pfam" id="PF11804">
    <property type="entry name" value="DUF3325"/>
    <property type="match status" value="1"/>
</dbReference>